<dbReference type="Proteomes" id="UP000321832">
    <property type="component" value="Unassembled WGS sequence"/>
</dbReference>
<dbReference type="EMBL" id="VOPW01000003">
    <property type="protein sequence ID" value="TXC62086.1"/>
    <property type="molecule type" value="Genomic_DNA"/>
</dbReference>
<comment type="caution">
    <text evidence="1">The sequence shown here is derived from an EMBL/GenBank/DDBJ whole genome shotgun (WGS) entry which is preliminary data.</text>
</comment>
<gene>
    <name evidence="1" type="ORF">FSC37_23205</name>
</gene>
<name>A0A5C6TPC5_9BURK</name>
<dbReference type="AlphaFoldDB" id="A0A5C6TPC5"/>
<keyword evidence="2" id="KW-1185">Reference proteome</keyword>
<sequence length="65" mass="6635">MPDEAVLPAGGFVEGDAALDAALDAIDAETLALPELESKSYVLWRFDAATSTGSSKACSSTASSR</sequence>
<evidence type="ECO:0000313" key="1">
    <source>
        <dbReference type="EMBL" id="TXC62086.1"/>
    </source>
</evidence>
<reference evidence="1 2" key="1">
    <citation type="submission" date="2019-08" db="EMBL/GenBank/DDBJ databases">
        <authorList>
            <person name="Khan S.A."/>
            <person name="Jeon C.O."/>
            <person name="Jeong S.E."/>
        </authorList>
    </citation>
    <scope>NUCLEOTIDE SEQUENCE [LARGE SCALE GENOMIC DNA]</scope>
    <source>
        <strain evidence="2">IMCC1728</strain>
    </source>
</reference>
<proteinExistence type="predicted"/>
<evidence type="ECO:0000313" key="2">
    <source>
        <dbReference type="Proteomes" id="UP000321832"/>
    </source>
</evidence>
<protein>
    <submittedName>
        <fullName evidence="1">Uncharacterized protein</fullName>
    </submittedName>
</protein>
<accession>A0A5C6TPC5</accession>
<organism evidence="1 2">
    <name type="scientific">Piscinibacter aquaticus</name>
    <dbReference type="NCBI Taxonomy" id="392597"/>
    <lineage>
        <taxon>Bacteria</taxon>
        <taxon>Pseudomonadati</taxon>
        <taxon>Pseudomonadota</taxon>
        <taxon>Betaproteobacteria</taxon>
        <taxon>Burkholderiales</taxon>
        <taxon>Sphaerotilaceae</taxon>
        <taxon>Piscinibacter</taxon>
    </lineage>
</organism>